<evidence type="ECO:0000313" key="6">
    <source>
        <dbReference type="EMBL" id="ABY34448.1"/>
    </source>
</evidence>
<comment type="similarity">
    <text evidence="2 5">Belongs to the DegT/DnrJ/EryC1 family.</text>
</comment>
<evidence type="ECO:0000256" key="4">
    <source>
        <dbReference type="PIRSR" id="PIRSR000390-2"/>
    </source>
</evidence>
<dbReference type="PATRIC" id="fig|324602.8.peg.1399"/>
<dbReference type="InterPro" id="IPR015421">
    <property type="entry name" value="PyrdxlP-dep_Trfase_major"/>
</dbReference>
<dbReference type="InParanoid" id="A9WJZ7"/>
<evidence type="ECO:0000256" key="5">
    <source>
        <dbReference type="RuleBase" id="RU004508"/>
    </source>
</evidence>
<dbReference type="EMBL" id="CP000909">
    <property type="protein sequence ID" value="ABY34448.1"/>
    <property type="molecule type" value="Genomic_DNA"/>
</dbReference>
<keyword evidence="1 4" id="KW-0663">Pyridoxal phosphate</keyword>
<dbReference type="EnsemblBacteria" id="ABY34448">
    <property type="protein sequence ID" value="ABY34448"/>
    <property type="gene ID" value="Caur_1219"/>
</dbReference>
<dbReference type="SUPFAM" id="SSF53383">
    <property type="entry name" value="PLP-dependent transferases"/>
    <property type="match status" value="1"/>
</dbReference>
<gene>
    <name evidence="6" type="ordered locus">Caur_1219</name>
</gene>
<dbReference type="GO" id="GO:0030170">
    <property type="term" value="F:pyridoxal phosphate binding"/>
    <property type="evidence" value="ECO:0000318"/>
    <property type="project" value="GO_Central"/>
</dbReference>
<dbReference type="AlphaFoldDB" id="A9WJZ7"/>
<dbReference type="RefSeq" id="WP_012257104.1">
    <property type="nucleotide sequence ID" value="NC_010175.1"/>
</dbReference>
<dbReference type="FunFam" id="3.40.640.10:FF:000089">
    <property type="entry name" value="Aminotransferase, DegT/DnrJ/EryC1/StrS family"/>
    <property type="match status" value="1"/>
</dbReference>
<accession>A9WJZ7</accession>
<dbReference type="KEGG" id="cau:Caur_1219"/>
<dbReference type="EC" id="2.6.1.50" evidence="6"/>
<dbReference type="PANTHER" id="PTHR30244:SF36">
    <property type="entry name" value="3-OXO-GLUCOSE-6-PHOSPHATE:GLUTAMATE AMINOTRANSFERASE"/>
    <property type="match status" value="1"/>
</dbReference>
<dbReference type="InterPro" id="IPR015424">
    <property type="entry name" value="PyrdxlP-dep_Trfase"/>
</dbReference>
<dbReference type="Gene3D" id="3.40.640.10">
    <property type="entry name" value="Type I PLP-dependent aspartate aminotransferase-like (Major domain)"/>
    <property type="match status" value="1"/>
</dbReference>
<dbReference type="PANTHER" id="PTHR30244">
    <property type="entry name" value="TRANSAMINASE"/>
    <property type="match status" value="1"/>
</dbReference>
<dbReference type="InterPro" id="IPR000653">
    <property type="entry name" value="DegT/StrS_aminotransferase"/>
</dbReference>
<sequence>MTTSWRVPFGDLRRSHQALTADLIAAAGRVIESGWFILGHEVAAFEQEFATFCGARHCVGVASGAEALYLALAAAGIGPGDEVITVANACMYDVAAILQAGARPVLVDVDPATQNIDPAAVAAAITPRTKAVIPVHLFGRLADMAAITALAERHGLVVIEDAAQAHGAWRTGADGQPRMAGQWGNLAAFSFYPSKNLGALGDGGAVVTNDDQMAAQLRRLRMYGWERKYYTSEVGGRNSRLDELQAALLRVKLPHLAAANAARRERAAWYATALADLPLGLPVDEPGHVYHLYVVTLPDRASRDRLRDHLLANGIGCDIHYPVPTHLQPAYADLGYHPGSLPVTEDLAGRILSLPMYPELTYEEIMLVAETIRAGGIW</sequence>
<feature type="modified residue" description="N6-(pyridoxal phosphate)lysine" evidence="4">
    <location>
        <position position="195"/>
    </location>
</feature>
<reference evidence="7" key="1">
    <citation type="journal article" date="2011" name="BMC Genomics">
        <title>Complete genome sequence of the filamentous anoxygenic phototrophic bacterium Chloroflexus aurantiacus.</title>
        <authorList>
            <person name="Tang K.H."/>
            <person name="Barry K."/>
            <person name="Chertkov O."/>
            <person name="Dalin E."/>
            <person name="Han C.S."/>
            <person name="Hauser L.J."/>
            <person name="Honchak B.M."/>
            <person name="Karbach L.E."/>
            <person name="Land M.L."/>
            <person name="Lapidus A."/>
            <person name="Larimer F.W."/>
            <person name="Mikhailova N."/>
            <person name="Pitluck S."/>
            <person name="Pierson B.K."/>
            <person name="Blankenship R.E."/>
        </authorList>
    </citation>
    <scope>NUCLEOTIDE SEQUENCE [LARGE SCALE GENOMIC DNA]</scope>
    <source>
        <strain evidence="7">ATCC 29366 / DSM 635 / J-10-fl</strain>
    </source>
</reference>
<dbReference type="SMR" id="A9WJZ7"/>
<dbReference type="InterPro" id="IPR015422">
    <property type="entry name" value="PyrdxlP-dep_Trfase_small"/>
</dbReference>
<name>A9WJZ7_CHLAA</name>
<dbReference type="eggNOG" id="COG0399">
    <property type="taxonomic scope" value="Bacteria"/>
</dbReference>
<evidence type="ECO:0000256" key="3">
    <source>
        <dbReference type="PIRSR" id="PIRSR000390-1"/>
    </source>
</evidence>
<dbReference type="Proteomes" id="UP000002008">
    <property type="component" value="Chromosome"/>
</dbReference>
<keyword evidence="6" id="KW-0808">Transferase</keyword>
<dbReference type="GO" id="GO:0008483">
    <property type="term" value="F:transaminase activity"/>
    <property type="evidence" value="ECO:0000318"/>
    <property type="project" value="GO_Central"/>
</dbReference>
<organism evidence="6 7">
    <name type="scientific">Chloroflexus aurantiacus (strain ATCC 29366 / DSM 635 / J-10-fl)</name>
    <dbReference type="NCBI Taxonomy" id="324602"/>
    <lineage>
        <taxon>Bacteria</taxon>
        <taxon>Bacillati</taxon>
        <taxon>Chloroflexota</taxon>
        <taxon>Chloroflexia</taxon>
        <taxon>Chloroflexales</taxon>
        <taxon>Chloroflexineae</taxon>
        <taxon>Chloroflexaceae</taxon>
        <taxon>Chloroflexus</taxon>
    </lineage>
</organism>
<proteinExistence type="inferred from homology"/>
<keyword evidence="7" id="KW-1185">Reference proteome</keyword>
<keyword evidence="6" id="KW-0032">Aminotransferase</keyword>
<dbReference type="CDD" id="cd00616">
    <property type="entry name" value="AHBA_syn"/>
    <property type="match status" value="1"/>
</dbReference>
<protein>
    <submittedName>
        <fullName evidence="6">Glutamine--scyllo-inositol transaminase</fullName>
        <ecNumber evidence="6">2.6.1.50</ecNumber>
    </submittedName>
</protein>
<dbReference type="HOGENOM" id="CLU_033332_6_0_0"/>
<dbReference type="PIRSF" id="PIRSF000390">
    <property type="entry name" value="PLP_StrS"/>
    <property type="match status" value="1"/>
</dbReference>
<dbReference type="Pfam" id="PF01041">
    <property type="entry name" value="DegT_DnrJ_EryC1"/>
    <property type="match status" value="1"/>
</dbReference>
<dbReference type="GO" id="GO:0047310">
    <property type="term" value="F:glutamine-scyllo-inositol transaminase activity"/>
    <property type="evidence" value="ECO:0007669"/>
    <property type="project" value="UniProtKB-EC"/>
</dbReference>
<dbReference type="STRING" id="324602.Caur_1219"/>
<evidence type="ECO:0000256" key="1">
    <source>
        <dbReference type="ARBA" id="ARBA00022898"/>
    </source>
</evidence>
<dbReference type="Gene3D" id="3.90.1150.10">
    <property type="entry name" value="Aspartate Aminotransferase, domain 1"/>
    <property type="match status" value="1"/>
</dbReference>
<evidence type="ECO:0000313" key="7">
    <source>
        <dbReference type="Proteomes" id="UP000002008"/>
    </source>
</evidence>
<evidence type="ECO:0000256" key="2">
    <source>
        <dbReference type="ARBA" id="ARBA00037999"/>
    </source>
</evidence>
<dbReference type="GO" id="GO:0000271">
    <property type="term" value="P:polysaccharide biosynthetic process"/>
    <property type="evidence" value="ECO:0000318"/>
    <property type="project" value="GO_Central"/>
</dbReference>
<feature type="active site" description="Proton acceptor" evidence="3">
    <location>
        <position position="195"/>
    </location>
</feature>